<evidence type="ECO:0000313" key="1">
    <source>
        <dbReference type="EMBL" id="VAW18025.1"/>
    </source>
</evidence>
<reference evidence="1" key="1">
    <citation type="submission" date="2018-06" db="EMBL/GenBank/DDBJ databases">
        <authorList>
            <person name="Zhirakovskaya E."/>
        </authorList>
    </citation>
    <scope>NUCLEOTIDE SEQUENCE</scope>
</reference>
<sequence>MVVAAEAAAEAAAVAAAAVHGDKRPEAVVDRGGQMAARHPILRNC</sequence>
<protein>
    <submittedName>
        <fullName evidence="1">Uncharacterized protein</fullName>
    </submittedName>
</protein>
<proteinExistence type="predicted"/>
<dbReference type="AlphaFoldDB" id="A0A3B0TH97"/>
<gene>
    <name evidence="1" type="ORF">MNBD_ALPHA12-346</name>
</gene>
<organism evidence="1">
    <name type="scientific">hydrothermal vent metagenome</name>
    <dbReference type="NCBI Taxonomy" id="652676"/>
    <lineage>
        <taxon>unclassified sequences</taxon>
        <taxon>metagenomes</taxon>
        <taxon>ecological metagenomes</taxon>
    </lineage>
</organism>
<name>A0A3B0TH97_9ZZZZ</name>
<dbReference type="EMBL" id="UOEO01000081">
    <property type="protein sequence ID" value="VAW18025.1"/>
    <property type="molecule type" value="Genomic_DNA"/>
</dbReference>
<accession>A0A3B0TH97</accession>